<sequence>MRRVSLGLAAVLLGVPLALGVGGCKALDDQGAGSGAVTPPSLTKASEAGNKVKICAQALVASNFSPVQSSPERSAREAGDSARELGELAGKASDPQLQQALREMAQAYTDVSEGRVQPKDYGEWNKVKFDQANRLRKACLGHSN</sequence>
<feature type="compositionally biased region" description="Basic and acidic residues" evidence="1">
    <location>
        <begin position="73"/>
        <end position="86"/>
    </location>
</feature>
<keyword evidence="4" id="KW-1185">Reference proteome</keyword>
<feature type="region of interest" description="Disordered" evidence="1">
    <location>
        <begin position="65"/>
        <end position="94"/>
    </location>
</feature>
<dbReference type="EMBL" id="JAMTCP010000013">
    <property type="protein sequence ID" value="MCP2259055.1"/>
    <property type="molecule type" value="Genomic_DNA"/>
</dbReference>
<proteinExistence type="predicted"/>
<protein>
    <recommendedName>
        <fullName evidence="5">Lipoprotein</fullName>
    </recommendedName>
</protein>
<reference evidence="3 4" key="1">
    <citation type="submission" date="2022-06" db="EMBL/GenBank/DDBJ databases">
        <title>Genomic Encyclopedia of Archaeal and Bacterial Type Strains, Phase II (KMG-II): from individual species to whole genera.</title>
        <authorList>
            <person name="Goeker M."/>
        </authorList>
    </citation>
    <scope>NUCLEOTIDE SEQUENCE [LARGE SCALE GENOMIC DNA]</scope>
    <source>
        <strain evidence="3 4">DSM 40477</strain>
    </source>
</reference>
<gene>
    <name evidence="3" type="ORF">LX15_002756</name>
</gene>
<evidence type="ECO:0000256" key="2">
    <source>
        <dbReference type="SAM" id="SignalP"/>
    </source>
</evidence>
<feature type="chain" id="PRO_5046741684" description="Lipoprotein" evidence="2">
    <location>
        <begin position="21"/>
        <end position="144"/>
    </location>
</feature>
<feature type="signal peptide" evidence="2">
    <location>
        <begin position="1"/>
        <end position="20"/>
    </location>
</feature>
<dbReference type="Proteomes" id="UP001205311">
    <property type="component" value="Unassembled WGS sequence"/>
</dbReference>
<evidence type="ECO:0000313" key="4">
    <source>
        <dbReference type="Proteomes" id="UP001205311"/>
    </source>
</evidence>
<dbReference type="RefSeq" id="WP_253669965.1">
    <property type="nucleotide sequence ID" value="NZ_JAMTCP010000013.1"/>
</dbReference>
<organism evidence="3 4">
    <name type="scientific">Streptoalloteichus tenebrarius (strain ATCC 17920 / DSM 40477 / JCM 4838 / CBS 697.72 / NBRC 16177 / NCIMB 11028 / NRRL B-12390 / A12253. 1 / ISP 5477)</name>
    <name type="common">Streptomyces tenebrarius</name>
    <dbReference type="NCBI Taxonomy" id="1933"/>
    <lineage>
        <taxon>Bacteria</taxon>
        <taxon>Bacillati</taxon>
        <taxon>Actinomycetota</taxon>
        <taxon>Actinomycetes</taxon>
        <taxon>Pseudonocardiales</taxon>
        <taxon>Pseudonocardiaceae</taxon>
        <taxon>Streptoalloteichus</taxon>
    </lineage>
</organism>
<name>A0ABT1HUF3_STRSD</name>
<evidence type="ECO:0008006" key="5">
    <source>
        <dbReference type="Google" id="ProtNLM"/>
    </source>
</evidence>
<evidence type="ECO:0000256" key="1">
    <source>
        <dbReference type="SAM" id="MobiDB-lite"/>
    </source>
</evidence>
<accession>A0ABT1HUF3</accession>
<evidence type="ECO:0000313" key="3">
    <source>
        <dbReference type="EMBL" id="MCP2259055.1"/>
    </source>
</evidence>
<dbReference type="PROSITE" id="PS51257">
    <property type="entry name" value="PROKAR_LIPOPROTEIN"/>
    <property type="match status" value="1"/>
</dbReference>
<keyword evidence="2" id="KW-0732">Signal</keyword>
<comment type="caution">
    <text evidence="3">The sequence shown here is derived from an EMBL/GenBank/DDBJ whole genome shotgun (WGS) entry which is preliminary data.</text>
</comment>